<evidence type="ECO:0000313" key="1">
    <source>
        <dbReference type="EMBL" id="CAG8856604.1"/>
    </source>
</evidence>
<reference evidence="1 2" key="1">
    <citation type="submission" date="2021-06" db="EMBL/GenBank/DDBJ databases">
        <authorList>
            <person name="Kallberg Y."/>
            <person name="Tangrot J."/>
            <person name="Rosling A."/>
        </authorList>
    </citation>
    <scope>NUCLEOTIDE SEQUENCE [LARGE SCALE GENOMIC DNA]</scope>
    <source>
        <strain evidence="1 2">120-4 pot B 10/14</strain>
    </source>
</reference>
<proteinExistence type="predicted"/>
<organism evidence="1 2">
    <name type="scientific">Gigaspora margarita</name>
    <dbReference type="NCBI Taxonomy" id="4874"/>
    <lineage>
        <taxon>Eukaryota</taxon>
        <taxon>Fungi</taxon>
        <taxon>Fungi incertae sedis</taxon>
        <taxon>Mucoromycota</taxon>
        <taxon>Glomeromycotina</taxon>
        <taxon>Glomeromycetes</taxon>
        <taxon>Diversisporales</taxon>
        <taxon>Gigasporaceae</taxon>
        <taxon>Gigaspora</taxon>
    </lineage>
</organism>
<comment type="caution">
    <text evidence="1">The sequence shown here is derived from an EMBL/GenBank/DDBJ whole genome shotgun (WGS) entry which is preliminary data.</text>
</comment>
<feature type="non-terminal residue" evidence="1">
    <location>
        <position position="1"/>
    </location>
</feature>
<keyword evidence="2" id="KW-1185">Reference proteome</keyword>
<accession>A0ABN7XRR8</accession>
<evidence type="ECO:0000313" key="2">
    <source>
        <dbReference type="Proteomes" id="UP000789901"/>
    </source>
</evidence>
<dbReference type="EMBL" id="CAJVQB010161748">
    <property type="protein sequence ID" value="CAG8856604.1"/>
    <property type="molecule type" value="Genomic_DNA"/>
</dbReference>
<protein>
    <submittedName>
        <fullName evidence="1">31030_t:CDS:1</fullName>
    </submittedName>
</protein>
<sequence length="48" mass="5448">KESTRYGFGLGFRVSSVNGPGWIFQKKPTRDELVIKFYSPNQLSVANQ</sequence>
<gene>
    <name evidence="1" type="ORF">GMARGA_LOCUS45425</name>
</gene>
<dbReference type="Proteomes" id="UP000789901">
    <property type="component" value="Unassembled WGS sequence"/>
</dbReference>
<feature type="non-terminal residue" evidence="1">
    <location>
        <position position="48"/>
    </location>
</feature>
<name>A0ABN7XRR8_GIGMA</name>